<evidence type="ECO:0000256" key="2">
    <source>
        <dbReference type="ARBA" id="ARBA00004123"/>
    </source>
</evidence>
<dbReference type="ExpressionAtlas" id="A0A0B4K7L0">
    <property type="expression patterns" value="baseline and differential"/>
</dbReference>
<feature type="region of interest" description="Disordered" evidence="21">
    <location>
        <begin position="824"/>
        <end position="843"/>
    </location>
</feature>
<protein>
    <recommendedName>
        <fullName evidence="5">DNA repair protein RAD50</fullName>
    </recommendedName>
</protein>
<reference evidence="23 25" key="7">
    <citation type="journal article" date="2007" name="Science">
        <title>The Release 5.1 annotation of Drosophila melanogaster heterochromatin.</title>
        <authorList>
            <person name="Smith C.D."/>
            <person name="Shu S."/>
            <person name="Mungall C.J."/>
            <person name="Karpen G.H."/>
        </authorList>
    </citation>
    <scope>NUCLEOTIDE SEQUENCE [LARGE SCALE GENOMIC DNA]</scope>
    <source>
        <strain evidence="25">Berkeley</strain>
    </source>
</reference>
<comment type="subcellular location">
    <subcellularLocation>
        <location evidence="3">Chromosome</location>
    </subcellularLocation>
    <subcellularLocation>
        <location evidence="2">Nucleus</location>
    </subcellularLocation>
</comment>
<dbReference type="PhylomeDB" id="A0A0B4K7L0"/>
<comment type="similarity">
    <text evidence="4">Belongs to the SMC family. RAD50 subfamily.</text>
</comment>
<keyword evidence="11 19" id="KW-0862">Zinc</keyword>
<dbReference type="PANTHER" id="PTHR18867:SF12">
    <property type="entry name" value="DNA REPAIR PROTEIN RAD50"/>
    <property type="match status" value="1"/>
</dbReference>
<dbReference type="Proteomes" id="UP000000803">
    <property type="component" value="Chromosome 2R"/>
</dbReference>
<dbReference type="GeneID" id="37564"/>
<evidence type="ECO:0000256" key="19">
    <source>
        <dbReference type="PROSITE-ProRule" id="PRU00471"/>
    </source>
</evidence>
<dbReference type="Gene3D" id="3.40.50.300">
    <property type="entry name" value="P-loop containing nucleotide triphosphate hydrolases"/>
    <property type="match status" value="2"/>
</dbReference>
<evidence type="ECO:0000256" key="21">
    <source>
        <dbReference type="SAM" id="MobiDB-lite"/>
    </source>
</evidence>
<name>A0A0B4K7L0_DROME</name>
<dbReference type="OrthoDB" id="18797at2759"/>
<reference evidence="23 25" key="8">
    <citation type="journal article" date="2007" name="Science">
        <title>Sequence finishing and mapping of Drosophila melanogaster heterochromatin.</title>
        <authorList>
            <person name="Hoskins R.A."/>
            <person name="Carlson J.W."/>
            <person name="Kennedy C."/>
            <person name="Acevedo D."/>
            <person name="Evans-Holm M."/>
            <person name="Frise E."/>
            <person name="Wan K.H."/>
            <person name="Park S."/>
            <person name="Mendez-Lago M."/>
            <person name="Rossi F."/>
            <person name="Villasante A."/>
            <person name="Dimitri P."/>
            <person name="Karpen G.H."/>
            <person name="Celniker S.E."/>
        </authorList>
    </citation>
    <scope>NUCLEOTIDE SEQUENCE [LARGE SCALE GENOMIC DNA]</scope>
    <source>
        <strain evidence="25">Berkeley</strain>
    </source>
</reference>
<keyword evidence="13" id="KW-0460">Magnesium</keyword>
<dbReference type="GO" id="GO:0000722">
    <property type="term" value="P:telomere maintenance via recombination"/>
    <property type="evidence" value="ECO:0007669"/>
    <property type="project" value="UniProtKB-ARBA"/>
</dbReference>
<evidence type="ECO:0000259" key="22">
    <source>
        <dbReference type="PROSITE" id="PS51131"/>
    </source>
</evidence>
<reference evidence="23 25" key="5">
    <citation type="journal article" date="2002" name="Genome Biol.">
        <title>Heterochromatic sequences in a Drosophila whole-genome shotgun assembly.</title>
        <authorList>
            <person name="Hoskins R.A."/>
            <person name="Smith C.D."/>
            <person name="Carlson J.W."/>
            <person name="Carvalho A.B."/>
            <person name="Halpern A."/>
            <person name="Kaminker J.S."/>
            <person name="Kennedy C."/>
            <person name="Mungall C.J."/>
            <person name="Sullivan B.A."/>
            <person name="Sutton G.G."/>
            <person name="Yasuhara J.C."/>
            <person name="Wakimoto B.T."/>
            <person name="Myers E.W."/>
            <person name="Celniker S.E."/>
            <person name="Rubin G.M."/>
            <person name="Karpen G.H."/>
        </authorList>
    </citation>
    <scope>NUCLEOTIDE SEQUENCE [LARGE SCALE GENOMIC DNA]</scope>
    <source>
        <strain evidence="25">Berkeley</strain>
    </source>
</reference>
<evidence type="ECO:0000256" key="14">
    <source>
        <dbReference type="ARBA" id="ARBA00023054"/>
    </source>
</evidence>
<feature type="coiled-coil region" evidence="20">
    <location>
        <begin position="719"/>
        <end position="766"/>
    </location>
</feature>
<keyword evidence="25" id="KW-1185">Reference proteome</keyword>
<comment type="cofactor">
    <cofactor evidence="1">
        <name>Zn(2+)</name>
        <dbReference type="ChEBI" id="CHEBI:29105"/>
    </cofactor>
</comment>
<feature type="binding site" evidence="19">
    <location>
        <position position="689"/>
    </location>
    <ligand>
        <name>Zn(2+)</name>
        <dbReference type="ChEBI" id="CHEBI:29105"/>
    </ligand>
</feature>
<proteinExistence type="evidence at protein level"/>
<dbReference type="SMR" id="A0A0B4K7L0"/>
<dbReference type="DNASU" id="37564"/>
<dbReference type="PROSITE" id="PS51131">
    <property type="entry name" value="ZN_HOOK"/>
    <property type="match status" value="1"/>
</dbReference>
<evidence type="ECO:0007829" key="26">
    <source>
        <dbReference type="PeptideAtlas" id="A0A0B4K7L0"/>
    </source>
</evidence>
<evidence type="ECO:0000256" key="15">
    <source>
        <dbReference type="ARBA" id="ARBA00023204"/>
    </source>
</evidence>
<evidence type="ECO:0000256" key="17">
    <source>
        <dbReference type="ARBA" id="ARBA00023254"/>
    </source>
</evidence>
<comment type="catalytic activity">
    <reaction evidence="18">
        <text>ATP + H2O = ADP + phosphate + H(+)</text>
        <dbReference type="Rhea" id="RHEA:13065"/>
        <dbReference type="ChEBI" id="CHEBI:15377"/>
        <dbReference type="ChEBI" id="CHEBI:15378"/>
        <dbReference type="ChEBI" id="CHEBI:30616"/>
        <dbReference type="ChEBI" id="CHEBI:43474"/>
        <dbReference type="ChEBI" id="CHEBI:456216"/>
    </reaction>
</comment>
<evidence type="ECO:0000256" key="13">
    <source>
        <dbReference type="ARBA" id="ARBA00022842"/>
    </source>
</evidence>
<dbReference type="GO" id="GO:0005524">
    <property type="term" value="F:ATP binding"/>
    <property type="evidence" value="ECO:0007669"/>
    <property type="project" value="UniProtKB-KW"/>
</dbReference>
<dbReference type="Pfam" id="PF04423">
    <property type="entry name" value="Rad50_zn_hook"/>
    <property type="match status" value="1"/>
</dbReference>
<reference evidence="23 25" key="9">
    <citation type="journal article" date="2015" name="G3 (Bethesda)">
        <title>Gene Model Annotations for Drosophila melanogaster: Impact of High-Throughput Data.</title>
        <authorList>
            <consortium name="FlyBase Consortium"/>
            <person name="Matthews B.B."/>
            <person name="Dos Santos G."/>
            <person name="Crosby M.A."/>
            <person name="Emmert D.B."/>
            <person name="St Pierre S.E."/>
            <person name="Gramates L.S."/>
            <person name="Zhou P."/>
            <person name="Schroeder A.J."/>
            <person name="Falls K."/>
            <person name="Strelets V."/>
            <person name="Russo S.M."/>
            <person name="Gelbart W.M."/>
            <person name="null"/>
        </authorList>
    </citation>
    <scope>NUCLEOTIDE SEQUENCE [LARGE SCALE GENOMIC DNA]</scope>
    <source>
        <strain evidence="25">Berkeley</strain>
    </source>
</reference>
<dbReference type="RefSeq" id="NP_001246461.1">
    <property type="nucleotide sequence ID" value="NM_001259532.2"/>
</dbReference>
<keyword evidence="6" id="KW-0158">Chromosome</keyword>
<organism evidence="23 25">
    <name type="scientific">Drosophila melanogaster</name>
    <name type="common">Fruit fly</name>
    <dbReference type="NCBI Taxonomy" id="7227"/>
    <lineage>
        <taxon>Eukaryota</taxon>
        <taxon>Metazoa</taxon>
        <taxon>Ecdysozoa</taxon>
        <taxon>Arthropoda</taxon>
        <taxon>Hexapoda</taxon>
        <taxon>Insecta</taxon>
        <taxon>Pterygota</taxon>
        <taxon>Neoptera</taxon>
        <taxon>Endopterygota</taxon>
        <taxon>Diptera</taxon>
        <taxon>Brachycera</taxon>
        <taxon>Muscomorpha</taxon>
        <taxon>Ephydroidea</taxon>
        <taxon>Drosophilidae</taxon>
        <taxon>Drosophila</taxon>
        <taxon>Sophophora</taxon>
    </lineage>
</organism>
<dbReference type="InterPro" id="IPR038729">
    <property type="entry name" value="Rad50/SbcC_AAA"/>
</dbReference>
<dbReference type="PANTHER" id="PTHR18867">
    <property type="entry name" value="RAD50"/>
    <property type="match status" value="1"/>
</dbReference>
<evidence type="ECO:0000256" key="8">
    <source>
        <dbReference type="ARBA" id="ARBA00022741"/>
    </source>
</evidence>
<evidence type="ECO:0000256" key="9">
    <source>
        <dbReference type="ARBA" id="ARBA00022763"/>
    </source>
</evidence>
<evidence type="ECO:0000256" key="11">
    <source>
        <dbReference type="ARBA" id="ARBA00022833"/>
    </source>
</evidence>
<dbReference type="GO" id="GO:0016740">
    <property type="term" value="F:transferase activity"/>
    <property type="evidence" value="ECO:0007669"/>
    <property type="project" value="UniProtKB-KW"/>
</dbReference>
<evidence type="ECO:0000256" key="10">
    <source>
        <dbReference type="ARBA" id="ARBA00022801"/>
    </source>
</evidence>
<dbReference type="GO" id="GO:0006302">
    <property type="term" value="P:double-strand break repair"/>
    <property type="evidence" value="ECO:0007669"/>
    <property type="project" value="InterPro"/>
</dbReference>
<evidence type="ECO:0000256" key="16">
    <source>
        <dbReference type="ARBA" id="ARBA00023242"/>
    </source>
</evidence>
<keyword evidence="15" id="KW-0234">DNA repair</keyword>
<evidence type="ECO:0000256" key="20">
    <source>
        <dbReference type="SAM" id="Coils"/>
    </source>
</evidence>
<evidence type="ECO:0000256" key="6">
    <source>
        <dbReference type="ARBA" id="ARBA00022454"/>
    </source>
</evidence>
<evidence type="ECO:0000256" key="4">
    <source>
        <dbReference type="ARBA" id="ARBA00009439"/>
    </source>
</evidence>
<evidence type="ECO:0000313" key="25">
    <source>
        <dbReference type="Proteomes" id="UP000000803"/>
    </source>
</evidence>
<keyword evidence="8" id="KW-0547">Nucleotide-binding</keyword>
<evidence type="ECO:0000256" key="7">
    <source>
        <dbReference type="ARBA" id="ARBA00022723"/>
    </source>
</evidence>
<accession>A0A0B4K7L0</accession>
<dbReference type="GO" id="GO:0051321">
    <property type="term" value="P:meiotic cell cycle"/>
    <property type="evidence" value="ECO:0007669"/>
    <property type="project" value="UniProtKB-KW"/>
</dbReference>
<dbReference type="CTD" id="10111"/>
<reference evidence="23 25" key="4">
    <citation type="journal article" date="2002" name="Genome Biol.">
        <title>The transposable elements of the Drosophila melanogaster euchromatin: a genomics perspective.</title>
        <authorList>
            <person name="Kaminker J.S."/>
            <person name="Bergman C.M."/>
            <person name="Kronmiller B."/>
            <person name="Carlson J."/>
            <person name="Svirskas R."/>
            <person name="Patel S."/>
            <person name="Frise E."/>
            <person name="Wheeler D.A."/>
            <person name="Lewis S.E."/>
            <person name="Rubin G.M."/>
            <person name="Ashburner M."/>
            <person name="Celniker S.E."/>
        </authorList>
    </citation>
    <scope>NUCLEOTIDE SEQUENCE [LARGE SCALE GENOMIC DNA]</scope>
    <source>
        <strain evidence="25">Berkeley</strain>
    </source>
</reference>
<dbReference type="FunFam" id="3.40.50.300:FF:000593">
    <property type="entry name" value="DNA repair protein RAD50"/>
    <property type="match status" value="1"/>
</dbReference>
<evidence type="ECO:0000313" key="24">
    <source>
        <dbReference type="FlyBase" id="FBgn0034728"/>
    </source>
</evidence>
<feature type="domain" description="Zinc-hook" evidence="22">
    <location>
        <begin position="645"/>
        <end position="741"/>
    </location>
</feature>
<dbReference type="NCBIfam" id="TIGR00606">
    <property type="entry name" value="rad50"/>
    <property type="match status" value="1"/>
</dbReference>
<dbReference type="SUPFAM" id="SSF75712">
    <property type="entry name" value="Rad50 coiled-coil Zn hook"/>
    <property type="match status" value="1"/>
</dbReference>
<evidence type="ECO:0000256" key="5">
    <source>
        <dbReference type="ARBA" id="ARBA00017893"/>
    </source>
</evidence>
<keyword evidence="12" id="KW-0067">ATP-binding</keyword>
<keyword evidence="14 20" id="KW-0175">Coiled coil</keyword>
<feature type="coiled-coil region" evidence="20">
    <location>
        <begin position="189"/>
        <end position="254"/>
    </location>
</feature>
<dbReference type="Pfam" id="PF13476">
    <property type="entry name" value="AAA_23"/>
    <property type="match status" value="1"/>
</dbReference>
<keyword evidence="10" id="KW-0378">Hydrolase</keyword>
<reference evidence="23 25" key="11">
    <citation type="journal article" date="2015" name="Genome Res.">
        <title>The Release 6 reference sequence of the Drosophila melanogaster genome.</title>
        <authorList>
            <person name="Hoskins R.A."/>
            <person name="Carlson J.W."/>
            <person name="Wan K.H."/>
            <person name="Park S."/>
            <person name="Mendez I."/>
            <person name="Galle S.E."/>
            <person name="Booth B.W."/>
            <person name="Pfeiffer B.D."/>
            <person name="George R.A."/>
            <person name="Svirskas R."/>
            <person name="Krzywinski M."/>
            <person name="Schein J."/>
            <person name="Accardo M.C."/>
            <person name="Damia E."/>
            <person name="Messina G."/>
            <person name="Mendez-Lago M."/>
            <person name="de Pablos B."/>
            <person name="Demakova O.V."/>
            <person name="Andreyeva E.N."/>
            <person name="Boldyreva L.V."/>
            <person name="Marra M."/>
            <person name="Carvalho A.B."/>
            <person name="Dimitri P."/>
            <person name="Villasante A."/>
            <person name="Zhimulev I.F."/>
            <person name="Rubin G.M."/>
            <person name="Karpen G.H."/>
            <person name="Celniker S.E."/>
        </authorList>
    </citation>
    <scope>NUCLEOTIDE SEQUENCE [LARGE SCALE GENOMIC DNA]</scope>
    <source>
        <strain evidence="25">Berkeley</strain>
    </source>
</reference>
<dbReference type="GO" id="GO:0030870">
    <property type="term" value="C:Mre11 complex"/>
    <property type="evidence" value="ECO:0007669"/>
    <property type="project" value="InterPro"/>
</dbReference>
<evidence type="ECO:0000256" key="3">
    <source>
        <dbReference type="ARBA" id="ARBA00004286"/>
    </source>
</evidence>
<dbReference type="BioGRID-ORCS" id="37564">
    <property type="hits" value="1 hit in 1 CRISPR screen"/>
</dbReference>
<dbReference type="InterPro" id="IPR004584">
    <property type="entry name" value="Rad50_eukaryotes"/>
</dbReference>
<keyword evidence="26" id="KW-1267">Proteomics identification</keyword>
<reference evidence="23 25" key="6">
    <citation type="journal article" date="2005" name="PLoS Comput. Biol.">
        <title>Combined evidence annotation of transposable elements in genome sequences.</title>
        <authorList>
            <person name="Quesneville H."/>
            <person name="Bergman C.M."/>
            <person name="Andrieu O."/>
            <person name="Autard D."/>
            <person name="Nouaud D."/>
            <person name="Ashburner M."/>
            <person name="Anxolabehere D."/>
        </authorList>
    </citation>
    <scope>NUCLEOTIDE SEQUENCE [LARGE SCALE GENOMIC DNA]</scope>
    <source>
        <strain evidence="25">Berkeley</strain>
    </source>
</reference>
<reference evidence="23 25" key="2">
    <citation type="journal article" date="2002" name="Genome Biol.">
        <title>Finishing a whole-genome shotgun: release 3 of the Drosophila melanogaster euchromatic genome sequence.</title>
        <authorList>
            <person name="Celniker S.E."/>
            <person name="Wheeler D.A."/>
            <person name="Kronmiller B."/>
            <person name="Carlson J.W."/>
            <person name="Halpern A."/>
            <person name="Patel S."/>
            <person name="Adams M."/>
            <person name="Champe M."/>
            <person name="Dugan S.P."/>
            <person name="Frise E."/>
            <person name="Hodgson A."/>
            <person name="George R.A."/>
            <person name="Hoskins R.A."/>
            <person name="Laverty T."/>
            <person name="Muzny D.M."/>
            <person name="Nelson C.R."/>
            <person name="Pacleb J.M."/>
            <person name="Park S."/>
            <person name="Pfeiffer B.D."/>
            <person name="Richards S."/>
            <person name="Sodergren E.J."/>
            <person name="Svirskas R."/>
            <person name="Tabor P.E."/>
            <person name="Wan K."/>
            <person name="Stapleton M."/>
            <person name="Sutton G.G."/>
            <person name="Venter C."/>
            <person name="Weinstock G."/>
            <person name="Scherer S.E."/>
            <person name="Myers E.W."/>
            <person name="Gibbs R.A."/>
            <person name="Rubin G.M."/>
        </authorList>
    </citation>
    <scope>NUCLEOTIDE SEQUENCE [LARGE SCALE GENOMIC DNA]</scope>
    <source>
        <strain evidence="25">Berkeley</strain>
    </source>
</reference>
<evidence type="ECO:0000256" key="18">
    <source>
        <dbReference type="ARBA" id="ARBA00049360"/>
    </source>
</evidence>
<reference evidence="23 25" key="1">
    <citation type="journal article" date="2000" name="Science">
        <title>The genome sequence of Drosophila melanogaster.</title>
        <authorList>
            <person name="Adams M.D."/>
            <person name="Celniker S.E."/>
            <person name="Holt R.A."/>
            <person name="Evans C.A."/>
            <person name="Gocayne J.D."/>
            <person name="Amanatides P.G."/>
            <person name="Scherer S.E."/>
            <person name="Li P.W."/>
            <person name="Hoskins R.A."/>
            <person name="Galle R.F."/>
            <person name="George R.A."/>
            <person name="Lewis S.E."/>
            <person name="Richards S."/>
            <person name="Ashburner M."/>
            <person name="Henderson S.N."/>
            <person name="Sutton G.G."/>
            <person name="Wortman J.R."/>
            <person name="Yandell M.D."/>
            <person name="Zhang Q."/>
            <person name="Chen L.X."/>
            <person name="Brandon R.C."/>
            <person name="Rogers Y.H."/>
            <person name="Blazej R.G."/>
            <person name="Champe M."/>
            <person name="Pfeiffer B.D."/>
            <person name="Wan K.H."/>
            <person name="Doyle C."/>
            <person name="Baxter E.G."/>
            <person name="Helt G."/>
            <person name="Nelson C.R."/>
            <person name="Gabor G.L."/>
            <person name="Abril J.F."/>
            <person name="Agbayani A."/>
            <person name="An H.J."/>
            <person name="Andrews-Pfannkoch C."/>
            <person name="Baldwin D."/>
            <person name="Ballew R.M."/>
            <person name="Basu A."/>
            <person name="Baxendale J."/>
            <person name="Bayraktaroglu L."/>
            <person name="Beasley E.M."/>
            <person name="Beeson K.Y."/>
            <person name="Benos P.V."/>
            <person name="Berman B.P."/>
            <person name="Bhandari D."/>
            <person name="Bolshakov S."/>
            <person name="Borkova D."/>
            <person name="Botchan M.R."/>
            <person name="Bouck J."/>
            <person name="Brokstein P."/>
            <person name="Brottier P."/>
            <person name="Burtis K.C."/>
            <person name="Busam D.A."/>
            <person name="Butler H."/>
            <person name="Cadieu E."/>
            <person name="Center A."/>
            <person name="Chandra I."/>
            <person name="Cherry J.M."/>
            <person name="Cawley S."/>
            <person name="Dahlke C."/>
            <person name="Davenport L.B."/>
            <person name="Davies P."/>
            <person name="de Pablos B."/>
            <person name="Delcher A."/>
            <person name="Deng Z."/>
            <person name="Mays A.D."/>
            <person name="Dew I."/>
            <person name="Dietz S.M."/>
            <person name="Dodson K."/>
            <person name="Doup L.E."/>
            <person name="Downes M."/>
            <person name="Dugan-Rocha S."/>
            <person name="Dunkov B.C."/>
            <person name="Dunn P."/>
            <person name="Durbin K.J."/>
            <person name="Evangelista C.C."/>
            <person name="Ferraz C."/>
            <person name="Ferriera S."/>
            <person name="Fleischmann W."/>
            <person name="Fosler C."/>
            <person name="Gabrielian A.E."/>
            <person name="Garg N.S."/>
            <person name="Gelbart W.M."/>
            <person name="Glasser K."/>
            <person name="Glodek A."/>
            <person name="Gong F."/>
            <person name="Gorrell J.H."/>
            <person name="Gu Z."/>
            <person name="Guan P."/>
            <person name="Harris M."/>
            <person name="Harris N.L."/>
            <person name="Harvey D."/>
            <person name="Heiman T.J."/>
            <person name="Hernandez J.R."/>
            <person name="Houck J."/>
            <person name="Hostin D."/>
            <person name="Houston K.A."/>
            <person name="Howland T.J."/>
            <person name="Wei M.H."/>
            <person name="Ibegwam C."/>
            <person name="Jalali M."/>
            <person name="Kalush F."/>
            <person name="Karpen G.H."/>
            <person name="Ke Z."/>
            <person name="Kennison J.A."/>
            <person name="Ketchum K.A."/>
            <person name="Kimmel B.E."/>
            <person name="Kodira C.D."/>
            <person name="Kraft C."/>
            <person name="Kravitz S."/>
            <person name="Kulp D."/>
            <person name="Lai Z."/>
            <person name="Lasko P."/>
            <person name="Lei Y."/>
            <person name="Levitsky A.A."/>
            <person name="Li J."/>
            <person name="Li Z."/>
            <person name="Liang Y."/>
            <person name="Lin X."/>
            <person name="Liu X."/>
            <person name="Mattei B."/>
            <person name="McIntosh T.C."/>
            <person name="McLeod M.P."/>
            <person name="McPherson D."/>
            <person name="Merkulov G."/>
            <person name="Milshina N.V."/>
            <person name="Mobarry C."/>
            <person name="Morris J."/>
            <person name="Moshrefi A."/>
            <person name="Mount S.M."/>
            <person name="Moy M."/>
            <person name="Murphy B."/>
            <person name="Murphy L."/>
            <person name="Muzny D.M."/>
            <person name="Nelson D.L."/>
            <person name="Nelson D.R."/>
            <person name="Nelson K.A."/>
            <person name="Nixon K."/>
            <person name="Nusskern D.R."/>
            <person name="Pacleb J.M."/>
            <person name="Palazzolo M."/>
            <person name="Pittman G.S."/>
            <person name="Pan S."/>
            <person name="Pollard J."/>
            <person name="Puri V."/>
            <person name="Reese M.G."/>
            <person name="Reinert K."/>
            <person name="Remington K."/>
            <person name="Saunders R.D."/>
            <person name="Scheeler F."/>
            <person name="Shen H."/>
            <person name="Shue B.C."/>
            <person name="Siden-Kiamos I."/>
            <person name="Simpson M."/>
            <person name="Skupski M.P."/>
            <person name="Smith T."/>
            <person name="Spier E."/>
            <person name="Spradling A.C."/>
            <person name="Stapleton M."/>
            <person name="Strong R."/>
            <person name="Sun E."/>
            <person name="Svirskas R."/>
            <person name="Tector C."/>
            <person name="Turner R."/>
            <person name="Venter E."/>
            <person name="Wang A.H."/>
            <person name="Wang X."/>
            <person name="Wang Z.Y."/>
            <person name="Wassarman D.A."/>
            <person name="Weinstock G.M."/>
            <person name="Weissenbach J."/>
            <person name="Williams S.M."/>
            <person name="WoodageT"/>
            <person name="Worley K.C."/>
            <person name="Wu D."/>
            <person name="Yang S."/>
            <person name="Yao Q.A."/>
            <person name="Ye J."/>
            <person name="Yeh R.F."/>
            <person name="Zaveri J.S."/>
            <person name="Zhan M."/>
            <person name="Zhang G."/>
            <person name="Zhao Q."/>
            <person name="Zheng L."/>
            <person name="Zheng X.H."/>
            <person name="Zhong F.N."/>
            <person name="Zhong W."/>
            <person name="Zhou X."/>
            <person name="Zhu S."/>
            <person name="Zhu X."/>
            <person name="Smith H.O."/>
            <person name="Gibbs R.A."/>
            <person name="Myers E.W."/>
            <person name="Rubin G.M."/>
            <person name="Venter J.C."/>
        </authorList>
    </citation>
    <scope>NUCLEOTIDE SEQUENCE [LARGE SCALE GENOMIC DNA]</scope>
    <source>
        <strain evidence="25">Berkeley</strain>
    </source>
</reference>
<evidence type="ECO:0000256" key="1">
    <source>
        <dbReference type="ARBA" id="ARBA00001947"/>
    </source>
</evidence>
<feature type="binding site" evidence="19">
    <location>
        <position position="692"/>
    </location>
    <ligand>
        <name>Zn(2+)</name>
        <dbReference type="ChEBI" id="CHEBI:29105"/>
    </ligand>
</feature>
<dbReference type="GO" id="GO:0046872">
    <property type="term" value="F:metal ion binding"/>
    <property type="evidence" value="ECO:0007669"/>
    <property type="project" value="UniProtKB-UniRule"/>
</dbReference>
<dbReference type="Pfam" id="PF13558">
    <property type="entry name" value="SbcC_Walker_B"/>
    <property type="match status" value="1"/>
</dbReference>
<keyword evidence="7 19" id="KW-0479">Metal-binding</keyword>
<dbReference type="GO" id="GO:0005694">
    <property type="term" value="C:chromosome"/>
    <property type="evidence" value="ECO:0007669"/>
    <property type="project" value="UniProtKB-SubCell"/>
</dbReference>
<reference evidence="23 25" key="3">
    <citation type="journal article" date="2002" name="Genome Biol.">
        <title>Annotation of the Drosophila melanogaster euchromatic genome: a systematic review.</title>
        <authorList>
            <person name="Misra S."/>
            <person name="Crosby M.A."/>
            <person name="Mungall C.J."/>
            <person name="Matthews B.B."/>
            <person name="Campbell K.S."/>
            <person name="Hradecky P."/>
            <person name="Huang Y."/>
            <person name="Kaminker J.S."/>
            <person name="Millburn G.H."/>
            <person name="Prochnik S.E."/>
            <person name="Smith C.D."/>
            <person name="Tupy J.L."/>
            <person name="Whitfied E.J."/>
            <person name="Bayraktaroglu L."/>
            <person name="Berman B.P."/>
            <person name="Bettencourt B.R."/>
            <person name="Celniker S.E."/>
            <person name="de Grey A.D."/>
            <person name="Drysdale R.A."/>
            <person name="Harris N.L."/>
            <person name="Richter J."/>
            <person name="Russo S."/>
            <person name="Schroeder A.J."/>
            <person name="Shu S.Q."/>
            <person name="Stapleton M."/>
            <person name="Yamada C."/>
            <person name="Ashburner M."/>
            <person name="Gelbart W.M."/>
            <person name="Rubin G.M."/>
            <person name="Lewis S.E."/>
        </authorList>
    </citation>
    <scope>GENOME REANNOTATION</scope>
    <source>
        <strain evidence="25">Berkeley</strain>
    </source>
</reference>
<dbReference type="SUPFAM" id="SSF52540">
    <property type="entry name" value="P-loop containing nucleoside triphosphate hydrolases"/>
    <property type="match status" value="2"/>
</dbReference>
<evidence type="ECO:0000256" key="12">
    <source>
        <dbReference type="ARBA" id="ARBA00022840"/>
    </source>
</evidence>
<feature type="compositionally biased region" description="Basic and acidic residues" evidence="21">
    <location>
        <begin position="454"/>
        <end position="466"/>
    </location>
</feature>
<keyword evidence="16" id="KW-0539">Nucleus</keyword>
<dbReference type="GO" id="GO:0016887">
    <property type="term" value="F:ATP hydrolysis activity"/>
    <property type="evidence" value="ECO:0007669"/>
    <property type="project" value="InterPro"/>
</dbReference>
<dbReference type="Bgee" id="FBgn0034728">
    <property type="expression patterns" value="Expressed in adult tracheocyte (Drosophila) in open tracheal system trachea and 153 other cell types or tissues"/>
</dbReference>
<keyword evidence="17" id="KW-0469">Meiosis</keyword>
<dbReference type="FlyBase" id="FBgn0034728">
    <property type="gene designation" value="rad50"/>
</dbReference>
<evidence type="ECO:0000313" key="23">
    <source>
        <dbReference type="EMBL" id="AFH08214.1"/>
    </source>
</evidence>
<keyword evidence="9" id="KW-0227">DNA damage</keyword>
<dbReference type="EMBL" id="AE013599">
    <property type="protein sequence ID" value="AFH08214.1"/>
    <property type="molecule type" value="Genomic_DNA"/>
</dbReference>
<gene>
    <name evidence="23 24" type="primary">rad50</name>
    <name evidence="23" type="synonym">6339</name>
    <name evidence="23" type="synonym">Dmel\CG6339</name>
    <name evidence="23" type="synonym">Dmrad50</name>
    <name evidence="23" type="synonym">dRad50</name>
    <name evidence="23" type="synonym">Rad-50</name>
    <name evidence="23" type="synonym">RAD50</name>
    <name evidence="23" type="synonym">Rad50</name>
    <name evidence="23 24" type="ORF">CG6339</name>
    <name evidence="23" type="ORF">Dmel_CG6339</name>
</gene>
<feature type="coiled-coil region" evidence="20">
    <location>
        <begin position="912"/>
        <end position="1000"/>
    </location>
</feature>
<feature type="region of interest" description="Disordered" evidence="21">
    <location>
        <begin position="447"/>
        <end position="466"/>
    </location>
</feature>
<reference evidence="23 25" key="10">
    <citation type="journal article" date="2015" name="G3 (Bethesda)">
        <title>Gene Model Annotations for Drosophila melanogaster: The Rule-Benders.</title>
        <authorList>
            <consortium name="FlyBase Consortium"/>
            <person name="Crosby M.A."/>
            <person name="Gramates L.S."/>
            <person name="Dos Santos G."/>
            <person name="Matthews B.B."/>
            <person name="St Pierre S.E."/>
            <person name="Zhou P."/>
            <person name="Schroeder A.J."/>
            <person name="Falls K."/>
            <person name="Emmert D.B."/>
            <person name="Russo S.M."/>
            <person name="Gelbart W.M."/>
            <person name="null"/>
        </authorList>
    </citation>
    <scope>NUCLEOTIDE SEQUENCE [LARGE SCALE GENOMIC DNA]</scope>
    <source>
        <strain evidence="25">Berkeley</strain>
    </source>
</reference>
<dbReference type="VEuPathDB" id="VectorBase:FBgn0034728"/>
<dbReference type="FunFam" id="3.40.50.300:FF:003359">
    <property type="entry name" value="Rad50, isoform E"/>
    <property type="match status" value="1"/>
</dbReference>
<dbReference type="InterPro" id="IPR013134">
    <property type="entry name" value="Zn_hook_RAD50"/>
</dbReference>
<sequence>MSSIESLSIQGIRSFGTYADDLQSIKFSSPVTLILGENGCGKTTVVECLKYALTGECPPGSDRGKSFVHDPKIFGLNEVLAQIKMQVRDRRGAQVSICRTMKVSKKRNKMSFETMDSTINFLTGAGQSKREKQDSLSGRSVDIDVAISDFMGVSKAIINNVLFCHQEDSSWPLDESKKLKEKFDAIFGITEYNKALDKIIKLRKEAMEELKIKEANIKHVAYLKQEMEVKTLNLQKAQRKCDAIKAQCSECEEEMKPIEARLVEIRNVEFEIGKYQAQKVEMDTKHKNCKDQISTLTLKIKKPFRGTLDELDQEISNFDQRMLEMRQKRTEVEGDLSQIKRSSVAEQEKLGTQDRKHCLAKQRHQSELACRAQLLKRVKEFCRELHIPIDCDLVEQPEKMGEVLRDIEAMIITKHCEITEIVEQNEKADRSRQVKIDELRIELTKSEQSVTAQEKQRESSKRESETLGVEIKKIETSMQDLKKLEKEINEVNELYESATKNIDQQAIKDAIARKKASIAENQIQFKKLDEQLTFLGSMAKLVAECSLKQKELDKKNQEVHRVRSRHSDHFGKLFKEPITCNYRRSMQVVYEKLRREIQELNEKANTQKLKEQSYEIKRKNLISDISRMEKELKDSEELIYQKCRSTPYDDLLERSKTTISKLQFDHGALKSSEALYKKYIQKMDEEPSCPLCHHNMTSDEACDLTSELTDEIQKLPDNITRAEKALKAEQIKYENLLQLKPTILKVKELKDSLPQKKEELKKVEELLGDSVSEYETLIALIGEPTHNMELANSMMGDMSLLDEALKDSARLTKDLDLQKGQLPASYDSSVSMDDLQAEKSKVSKELETERKELESAQNAVQQQMDALNRLREKKNSLKDRQIHLREGLQSLPQLKERLEKLNSFLTTVASEISELKAKIQPLKLNLRAAIEEKERLKKSESEKLAQLNSKYNSYKSTDHDIQRLNKEAEDYAKLDLRNEIKKLDEIIMASKDKLRKLATEISLKTDELETIKTECSNQQTVERDLKDNRELKQLEDKEAKLRESCQVLDKQLGNLDFHSVSKEKVNLTKQRDKATVRKGELLGQLGEIHSQVNKLQREIDEPRFKESLKNFRKANYEIEVTRLCIEDLGQYRLALEWALIQFHSEKMEMINRLIREYWRKIYRGNDIDYIQVKTDEVSSDASADRRKTYNYRVVQSKNYSEIEMRGRCSAGQRVLASLIIRLALAETFSSNCGVLALDEPTTNLDRANINSLCEALNCIVEERQSQSNFMLIIITHDENFVSSLGKITSYHRVFRNEECKSVIRRVEAGPSKKALIDQ</sequence>
<feature type="coiled-coil region" evidence="20">
    <location>
        <begin position="583"/>
        <end position="638"/>
    </location>
</feature>
<dbReference type="InterPro" id="IPR027417">
    <property type="entry name" value="P-loop_NTPase"/>
</dbReference>
<dbReference type="AGR" id="FB:FBgn0034728"/>